<reference evidence="1 2" key="1">
    <citation type="submission" date="2020-08" db="EMBL/GenBank/DDBJ databases">
        <title>Genomic Encyclopedia of Type Strains, Phase IV (KMG-IV): sequencing the most valuable type-strain genomes for metagenomic binning, comparative biology and taxonomic classification.</title>
        <authorList>
            <person name="Goeker M."/>
        </authorList>
    </citation>
    <scope>NUCLEOTIDE SEQUENCE [LARGE SCALE GENOMIC DNA]</scope>
    <source>
        <strain evidence="1 2">DSM 100039</strain>
    </source>
</reference>
<sequence>MSIGNKAIPASSRTMRMLQANEAAARLQLHELGRGAKRLAKAFGCTQHDSAAVLARGRVCCPCGRTVFDRLDDWLGERFISQGRQRDVKSQGPSFRAKGPRYTAPPFADLDNHPLGLLDRKTVCPPLLVRRRAQRWASDPVFRSRICQSRLICRLSAWHGPGRQRGAGLQIRMRSPPRASASTWRVHADLHRLGRLALACGLSSGARRTQPPIAAFRLEKTGHVAQRHHASKLNGSWQRLSRSY</sequence>
<proteinExistence type="predicted"/>
<comment type="caution">
    <text evidence="1">The sequence shown here is derived from an EMBL/GenBank/DDBJ whole genome shotgun (WGS) entry which is preliminary data.</text>
</comment>
<organism evidence="1 2">
    <name type="scientific">Mesorhizobium sangaii</name>
    <dbReference type="NCBI Taxonomy" id="505389"/>
    <lineage>
        <taxon>Bacteria</taxon>
        <taxon>Pseudomonadati</taxon>
        <taxon>Pseudomonadota</taxon>
        <taxon>Alphaproteobacteria</taxon>
        <taxon>Hyphomicrobiales</taxon>
        <taxon>Phyllobacteriaceae</taxon>
        <taxon>Mesorhizobium</taxon>
    </lineage>
</organism>
<name>A0A841PYB5_9HYPH</name>
<dbReference type="Proteomes" id="UP000556329">
    <property type="component" value="Unassembled WGS sequence"/>
</dbReference>
<gene>
    <name evidence="1" type="ORF">HNQ71_006444</name>
</gene>
<accession>A0A841PYB5</accession>
<dbReference type="AlphaFoldDB" id="A0A841PYB5"/>
<protein>
    <submittedName>
        <fullName evidence="1">Uncharacterized protein</fullName>
    </submittedName>
</protein>
<evidence type="ECO:0000313" key="1">
    <source>
        <dbReference type="EMBL" id="MBB6413735.1"/>
    </source>
</evidence>
<dbReference type="EMBL" id="JACHEF010000009">
    <property type="protein sequence ID" value="MBB6413735.1"/>
    <property type="molecule type" value="Genomic_DNA"/>
</dbReference>
<evidence type="ECO:0000313" key="2">
    <source>
        <dbReference type="Proteomes" id="UP000556329"/>
    </source>
</evidence>
<keyword evidence="2" id="KW-1185">Reference proteome</keyword>